<proteinExistence type="predicted"/>
<keyword evidence="2" id="KW-1185">Reference proteome</keyword>
<evidence type="ECO:0000313" key="2">
    <source>
        <dbReference type="Proteomes" id="UP001433508"/>
    </source>
</evidence>
<dbReference type="EMBL" id="MU971437">
    <property type="protein sequence ID" value="KAK9235001.1"/>
    <property type="molecule type" value="Genomic_DNA"/>
</dbReference>
<comment type="caution">
    <text evidence="1">The sequence shown here is derived from an EMBL/GenBank/DDBJ whole genome shotgun (WGS) entry which is preliminary data.</text>
</comment>
<gene>
    <name evidence="1" type="ORF">V1525DRAFT_458924</name>
</gene>
<reference evidence="2" key="1">
    <citation type="journal article" date="2024" name="Front. Bioeng. Biotechnol.">
        <title>Genome-scale model development and genomic sequencing of the oleaginous clade Lipomyces.</title>
        <authorList>
            <person name="Czajka J.J."/>
            <person name="Han Y."/>
            <person name="Kim J."/>
            <person name="Mondo S.J."/>
            <person name="Hofstad B.A."/>
            <person name="Robles A."/>
            <person name="Haridas S."/>
            <person name="Riley R."/>
            <person name="LaButti K."/>
            <person name="Pangilinan J."/>
            <person name="Andreopoulos W."/>
            <person name="Lipzen A."/>
            <person name="Yan J."/>
            <person name="Wang M."/>
            <person name="Ng V."/>
            <person name="Grigoriev I.V."/>
            <person name="Spatafora J.W."/>
            <person name="Magnuson J.K."/>
            <person name="Baker S.E."/>
            <person name="Pomraning K.R."/>
        </authorList>
    </citation>
    <scope>NUCLEOTIDE SEQUENCE [LARGE SCALE GENOMIC DNA]</scope>
    <source>
        <strain evidence="2">CBS 7786</strain>
    </source>
</reference>
<accession>A0ACC3STP5</accession>
<sequence length="305" mass="35263">MDSAPRPYELIQSLQDKINELELAIHNQRTKVTPLKIGKVNPFKGKRGTLKTYLAQTQLYLANNLGKFMSEADKVLAVASFLEGDAMNWFDGYLTDWFENADHRYTDTVYIFAEYDNFVEKLKMVFGNINEENEARHKMNNIRQFGLQPTSTGTMKLLRTSSTRRSRKSNIATDGIDQKLYAVRMEQQQWNSVKKPNNWNRNPQKDRDGDTVMQLNATLSKEEKEERQKKGACYNCGKPVKQHRKSRDELKVEQEFVTKFLQAGYIRESKSKLSAKALFVPKKDGSPRMVIDCRRLNNATEDDAD</sequence>
<name>A0ACC3STP5_LIPKO</name>
<protein>
    <submittedName>
        <fullName evidence="1">Uncharacterized protein</fullName>
    </submittedName>
</protein>
<dbReference type="Proteomes" id="UP001433508">
    <property type="component" value="Unassembled WGS sequence"/>
</dbReference>
<evidence type="ECO:0000313" key="1">
    <source>
        <dbReference type="EMBL" id="KAK9235001.1"/>
    </source>
</evidence>
<organism evidence="1 2">
    <name type="scientific">Lipomyces kononenkoae</name>
    <name type="common">Yeast</name>
    <dbReference type="NCBI Taxonomy" id="34357"/>
    <lineage>
        <taxon>Eukaryota</taxon>
        <taxon>Fungi</taxon>
        <taxon>Dikarya</taxon>
        <taxon>Ascomycota</taxon>
        <taxon>Saccharomycotina</taxon>
        <taxon>Lipomycetes</taxon>
        <taxon>Lipomycetales</taxon>
        <taxon>Lipomycetaceae</taxon>
        <taxon>Lipomyces</taxon>
    </lineage>
</organism>